<keyword evidence="1" id="KW-1133">Transmembrane helix</keyword>
<evidence type="ECO:0000256" key="1">
    <source>
        <dbReference type="SAM" id="Phobius"/>
    </source>
</evidence>
<dbReference type="OrthoDB" id="10546900at2759"/>
<dbReference type="AlphaFoldDB" id="A0A7J6WK72"/>
<proteinExistence type="predicted"/>
<keyword evidence="3" id="KW-1185">Reference proteome</keyword>
<dbReference type="EMBL" id="JABWDY010014797">
    <property type="protein sequence ID" value="KAF5197338.1"/>
    <property type="molecule type" value="Genomic_DNA"/>
</dbReference>
<feature type="transmembrane region" description="Helical" evidence="1">
    <location>
        <begin position="21"/>
        <end position="39"/>
    </location>
</feature>
<accession>A0A7J6WK72</accession>
<evidence type="ECO:0000313" key="2">
    <source>
        <dbReference type="EMBL" id="KAF5197338.1"/>
    </source>
</evidence>
<evidence type="ECO:0000313" key="3">
    <source>
        <dbReference type="Proteomes" id="UP000554482"/>
    </source>
</evidence>
<organism evidence="2 3">
    <name type="scientific">Thalictrum thalictroides</name>
    <name type="common">Rue-anemone</name>
    <name type="synonym">Anemone thalictroides</name>
    <dbReference type="NCBI Taxonomy" id="46969"/>
    <lineage>
        <taxon>Eukaryota</taxon>
        <taxon>Viridiplantae</taxon>
        <taxon>Streptophyta</taxon>
        <taxon>Embryophyta</taxon>
        <taxon>Tracheophyta</taxon>
        <taxon>Spermatophyta</taxon>
        <taxon>Magnoliopsida</taxon>
        <taxon>Ranunculales</taxon>
        <taxon>Ranunculaceae</taxon>
        <taxon>Thalictroideae</taxon>
        <taxon>Thalictrum</taxon>
    </lineage>
</organism>
<feature type="non-terminal residue" evidence="2">
    <location>
        <position position="80"/>
    </location>
</feature>
<comment type="caution">
    <text evidence="2">The sequence shown here is derived from an EMBL/GenBank/DDBJ whole genome shotgun (WGS) entry which is preliminary data.</text>
</comment>
<keyword evidence="1" id="KW-0472">Membrane</keyword>
<keyword evidence="1" id="KW-0812">Transmembrane</keyword>
<sequence>MTITTFERYSWLDHRDYYFSYGFYAGGVLDIIKVATGQIPREMVMAGYSRALVFGAVGFIYGGLEKGIYLSRRTNLREDN</sequence>
<gene>
    <name evidence="2" type="ORF">FRX31_013075</name>
</gene>
<protein>
    <submittedName>
        <fullName evidence="2">Uncharacterized protein</fullName>
    </submittedName>
</protein>
<name>A0A7J6WK72_THATH</name>
<dbReference type="Proteomes" id="UP000554482">
    <property type="component" value="Unassembled WGS sequence"/>
</dbReference>
<feature type="transmembrane region" description="Helical" evidence="1">
    <location>
        <begin position="45"/>
        <end position="64"/>
    </location>
</feature>
<reference evidence="2 3" key="1">
    <citation type="submission" date="2020-06" db="EMBL/GenBank/DDBJ databases">
        <title>Transcriptomic and genomic resources for Thalictrum thalictroides and T. hernandezii: Facilitating candidate gene discovery in an emerging model plant lineage.</title>
        <authorList>
            <person name="Arias T."/>
            <person name="Riano-Pachon D.M."/>
            <person name="Di Stilio V.S."/>
        </authorList>
    </citation>
    <scope>NUCLEOTIDE SEQUENCE [LARGE SCALE GENOMIC DNA]</scope>
    <source>
        <strain evidence="3">cv. WT478/WT964</strain>
        <tissue evidence="2">Leaves</tissue>
    </source>
</reference>